<feature type="region of interest" description="Disordered" evidence="1">
    <location>
        <begin position="780"/>
        <end position="832"/>
    </location>
</feature>
<keyword evidence="3" id="KW-1185">Reference proteome</keyword>
<accession>A0A5C2RUI8</accession>
<feature type="region of interest" description="Disordered" evidence="1">
    <location>
        <begin position="129"/>
        <end position="207"/>
    </location>
</feature>
<feature type="region of interest" description="Disordered" evidence="1">
    <location>
        <begin position="699"/>
        <end position="768"/>
    </location>
</feature>
<protein>
    <submittedName>
        <fullName evidence="2">Uncharacterized protein</fullName>
    </submittedName>
</protein>
<feature type="compositionally biased region" description="Basic residues" evidence="1">
    <location>
        <begin position="675"/>
        <end position="684"/>
    </location>
</feature>
<feature type="compositionally biased region" description="Low complexity" evidence="1">
    <location>
        <begin position="717"/>
        <end position="726"/>
    </location>
</feature>
<feature type="compositionally biased region" description="Basic residues" evidence="1">
    <location>
        <begin position="707"/>
        <end position="716"/>
    </location>
</feature>
<feature type="compositionally biased region" description="Basic and acidic residues" evidence="1">
    <location>
        <begin position="533"/>
        <end position="549"/>
    </location>
</feature>
<name>A0A5C2RUI8_9APHY</name>
<dbReference type="EMBL" id="ML122314">
    <property type="protein sequence ID" value="RPD53856.1"/>
    <property type="molecule type" value="Genomic_DNA"/>
</dbReference>
<feature type="region of interest" description="Disordered" evidence="1">
    <location>
        <begin position="83"/>
        <end position="102"/>
    </location>
</feature>
<feature type="compositionally biased region" description="Basic and acidic residues" evidence="1">
    <location>
        <begin position="781"/>
        <end position="796"/>
    </location>
</feature>
<dbReference type="OrthoDB" id="2758797at2759"/>
<feature type="region of interest" description="Disordered" evidence="1">
    <location>
        <begin position="305"/>
        <end position="603"/>
    </location>
</feature>
<evidence type="ECO:0000256" key="1">
    <source>
        <dbReference type="SAM" id="MobiDB-lite"/>
    </source>
</evidence>
<feature type="compositionally biased region" description="Low complexity" evidence="1">
    <location>
        <begin position="466"/>
        <end position="480"/>
    </location>
</feature>
<sequence length="941" mass="100450">MTKRATQSRRAAIVDDADEEDIKPDIQELSTFQAFSRTHRAELHNLVGQTALKPSVSFCSNWASARNIDPAAVDDWVQRRTGGGKKENFAGGRGKARGGATAKTSAAIRESVVADVRVKRERAESPILRVGSPPTKKVKTGRNPRATASQTVVKTSTTTSSRQPVRHTRAHDVHPHPACPTCAQKVPTPTASPGHTAPSIGDAPSRRTPALKSALRDSALPLSSARRPRQVRFSGLPDGVNSAYTHAQAPNRPENGAYNHSSSYVCSADSSPVLPPRFKRKMIASGNYPAKVVPSRAAIEPYAVSFEDSPTDPDSWPAIPTSALRTGASDDTADPDTSPELVLPPKRRKLSHGFGPAAESASSPLTTYLPSAQEPSTEPSALPRTPSPRVQVKIENSLFSPTFFSGSSRPSSPVLHSEDEHMLPSSSPPTSPPPMSSPKVVSPVPLRPLAKQPLLTIQETLPVNPRAPSSSQSAALLRSSTHSIPSIPQCPSPRHDPSNLPPPQDIPRPSRTSPCPDGHPPRSRPTTPQPKPHRPEDDPEACAKARNADDVIQPPGRFPSPADLPPRARTPPFPDGPESGSRPGTPQPRPVRPEIASEGVEGASARSLVAVKREQIEAATSQLAGTTFVLEDDEDDEPLMVVLARKRKAQSQAEVANVANTANVANIAKMQTEKPKKRSKRGVKAKTATVKAECVEEQVQQVPPVPPKKRGRRKNATKATAAAVKVEPAPMEAVVADAVQDSPVQGSSKAKTPESNLKDAEATEDAAVDVVVPVISWGAKDSIDGEQAHAPEDTAKPKTKKKKSKKTKENAAKGAKTGPARSESQDTKTWRPPHTLVHPPAHLELVGGGVSVSVRVGEERGGEPVRWDEKGFGCMELSALPWIAGVGYRAVEVRFGEKDVLFEPTVPRVVEEPKVVDELPDLLVPDVVEEADGLGHDEAKA</sequence>
<feature type="region of interest" description="Disordered" evidence="1">
    <location>
        <begin position="671"/>
        <end position="690"/>
    </location>
</feature>
<feature type="compositionally biased region" description="Low complexity" evidence="1">
    <location>
        <begin position="146"/>
        <end position="161"/>
    </location>
</feature>
<feature type="compositionally biased region" description="Polar residues" evidence="1">
    <location>
        <begin position="360"/>
        <end position="379"/>
    </location>
</feature>
<gene>
    <name evidence="2" type="ORF">L227DRAFT_657977</name>
</gene>
<evidence type="ECO:0000313" key="3">
    <source>
        <dbReference type="Proteomes" id="UP000313359"/>
    </source>
</evidence>
<organism evidence="2 3">
    <name type="scientific">Lentinus tigrinus ALCF2SS1-6</name>
    <dbReference type="NCBI Taxonomy" id="1328759"/>
    <lineage>
        <taxon>Eukaryota</taxon>
        <taxon>Fungi</taxon>
        <taxon>Dikarya</taxon>
        <taxon>Basidiomycota</taxon>
        <taxon>Agaricomycotina</taxon>
        <taxon>Agaricomycetes</taxon>
        <taxon>Polyporales</taxon>
        <taxon>Polyporaceae</taxon>
        <taxon>Lentinus</taxon>
    </lineage>
</organism>
<feature type="compositionally biased region" description="Polar residues" evidence="1">
    <location>
        <begin position="397"/>
        <end position="411"/>
    </location>
</feature>
<reference evidence="2" key="1">
    <citation type="journal article" date="2018" name="Genome Biol. Evol.">
        <title>Genomics and development of Lentinus tigrinus, a white-rot wood-decaying mushroom with dimorphic fruiting bodies.</title>
        <authorList>
            <person name="Wu B."/>
            <person name="Xu Z."/>
            <person name="Knudson A."/>
            <person name="Carlson A."/>
            <person name="Chen N."/>
            <person name="Kovaka S."/>
            <person name="LaButti K."/>
            <person name="Lipzen A."/>
            <person name="Pennachio C."/>
            <person name="Riley R."/>
            <person name="Schakwitz W."/>
            <person name="Umezawa K."/>
            <person name="Ohm R.A."/>
            <person name="Grigoriev I.V."/>
            <person name="Nagy L.G."/>
            <person name="Gibbons J."/>
            <person name="Hibbett D."/>
        </authorList>
    </citation>
    <scope>NUCLEOTIDE SEQUENCE [LARGE SCALE GENOMIC DNA]</scope>
    <source>
        <strain evidence="2">ALCF2SS1-6</strain>
    </source>
</reference>
<feature type="compositionally biased region" description="Polar residues" evidence="1">
    <location>
        <begin position="742"/>
        <end position="755"/>
    </location>
</feature>
<feature type="compositionally biased region" description="Pro residues" evidence="1">
    <location>
        <begin position="556"/>
        <end position="575"/>
    </location>
</feature>
<dbReference type="Proteomes" id="UP000313359">
    <property type="component" value="Unassembled WGS sequence"/>
</dbReference>
<proteinExistence type="predicted"/>
<feature type="compositionally biased region" description="Basic residues" evidence="1">
    <location>
        <begin position="797"/>
        <end position="806"/>
    </location>
</feature>
<dbReference type="AlphaFoldDB" id="A0A5C2RUI8"/>
<evidence type="ECO:0000313" key="2">
    <source>
        <dbReference type="EMBL" id="RPD53856.1"/>
    </source>
</evidence>
<feature type="compositionally biased region" description="Pro residues" evidence="1">
    <location>
        <begin position="426"/>
        <end position="436"/>
    </location>
</feature>